<evidence type="ECO:0000256" key="7">
    <source>
        <dbReference type="ARBA" id="ARBA00035187"/>
    </source>
</evidence>
<evidence type="ECO:0000256" key="1">
    <source>
        <dbReference type="ARBA" id="ARBA00004173"/>
    </source>
</evidence>
<dbReference type="GO" id="GO:1990904">
    <property type="term" value="C:ribonucleoprotein complex"/>
    <property type="evidence" value="ECO:0007669"/>
    <property type="project" value="UniProtKB-KW"/>
</dbReference>
<keyword evidence="11" id="KW-1185">Reference proteome</keyword>
<evidence type="ECO:0000256" key="3">
    <source>
        <dbReference type="ARBA" id="ARBA00022980"/>
    </source>
</evidence>
<reference evidence="10 11" key="2">
    <citation type="submission" date="2018-11" db="EMBL/GenBank/DDBJ databases">
        <authorList>
            <consortium name="Pathogen Informatics"/>
        </authorList>
    </citation>
    <scope>NUCLEOTIDE SEQUENCE [LARGE SCALE GENOMIC DNA]</scope>
    <source>
        <strain evidence="10 11">NST_G2</strain>
    </source>
</reference>
<dbReference type="CDD" id="cd19874">
    <property type="entry name" value="DSRM_MRPL44"/>
    <property type="match status" value="1"/>
</dbReference>
<dbReference type="InterPro" id="IPR036389">
    <property type="entry name" value="RNase_III_sf"/>
</dbReference>
<sequence length="468" mass="52367">MSKHSTTIHARASARTEALHNPSPVVRANSMQTGLLNRNRILGIGCWNVRTFPNPGTQSLTTRKIYQYNVGACCLSEVRIPDSGSLEIKIPGAKSHFTLYHSDPREFSDWILGKTVHEEDGVELAAGRRLADLDYANFITLLTSSFGDLQSMVSRINVRPYLRDVYTRRLIQGPEKYRPRSAWKPWNYDSELLAFSHRIQEKMDVLTLQKCFTDESYASYINSVMSPDDKKASIEDNGMLALKGRQVAQTYVTSFLRAQYPNLPEEWVGCITDRLLSDTELASIGGHLGITDLVLYSCLPRESGSPLLPENTRPPSLTSIASCFLAVIGALAEDPKTAHLLVRDFILTRLTELDFCADFDFPMQDDPFPLLKQVLLSMNRGPPEPRLQWQCSMNTLLACYQIGIYSDTQLIGEAPGETLEIAEIEAGRQSLRNLFGIHDSRPPLPLTGSYSPPDISRRNKSLADYGCT</sequence>
<dbReference type="InterPro" id="IPR044444">
    <property type="entry name" value="Ribosomal_mL44_DSRM_metazoa"/>
</dbReference>
<evidence type="ECO:0000256" key="5">
    <source>
        <dbReference type="ARBA" id="ARBA00023274"/>
    </source>
</evidence>
<comment type="similarity">
    <text evidence="6">Belongs to the ribonuclease III family. Mitochondrion-specific ribosomal protein mL44 subfamily.</text>
</comment>
<feature type="region of interest" description="Disordered" evidence="8">
    <location>
        <begin position="1"/>
        <end position="22"/>
    </location>
</feature>
<evidence type="ECO:0000256" key="4">
    <source>
        <dbReference type="ARBA" id="ARBA00023128"/>
    </source>
</evidence>
<reference evidence="12" key="1">
    <citation type="submission" date="2016-06" db="UniProtKB">
        <authorList>
            <consortium name="WormBaseParasite"/>
        </authorList>
    </citation>
    <scope>IDENTIFICATION</scope>
</reference>
<evidence type="ECO:0000259" key="9">
    <source>
        <dbReference type="PROSITE" id="PS50142"/>
    </source>
</evidence>
<keyword evidence="3" id="KW-0689">Ribosomal protein</keyword>
<accession>A0A183SX37</accession>
<dbReference type="Gene3D" id="3.30.160.20">
    <property type="match status" value="1"/>
</dbReference>
<evidence type="ECO:0000256" key="6">
    <source>
        <dbReference type="ARBA" id="ARBA00024034"/>
    </source>
</evidence>
<dbReference type="WBParaSite" id="SSLN_0000912201-mRNA-1">
    <property type="protein sequence ID" value="SSLN_0000912201-mRNA-1"/>
    <property type="gene ID" value="SSLN_0000912201"/>
</dbReference>
<keyword evidence="2" id="KW-0809">Transit peptide</keyword>
<dbReference type="STRING" id="70667.A0A183SX37"/>
<dbReference type="GO" id="GO:0003725">
    <property type="term" value="F:double-stranded RNA binding"/>
    <property type="evidence" value="ECO:0007669"/>
    <property type="project" value="InterPro"/>
</dbReference>
<dbReference type="InterPro" id="IPR055189">
    <property type="entry name" value="RM44_endonuclase"/>
</dbReference>
<name>A0A183SX37_SCHSO</name>
<dbReference type="Pfam" id="PF22935">
    <property type="entry name" value="RM44_endonuclase"/>
    <property type="match status" value="1"/>
</dbReference>
<dbReference type="SMART" id="SM00535">
    <property type="entry name" value="RIBOc"/>
    <property type="match status" value="1"/>
</dbReference>
<evidence type="ECO:0000313" key="12">
    <source>
        <dbReference type="WBParaSite" id="SSLN_0000912201-mRNA-1"/>
    </source>
</evidence>
<dbReference type="Proteomes" id="UP000275846">
    <property type="component" value="Unassembled WGS sequence"/>
</dbReference>
<proteinExistence type="inferred from homology"/>
<gene>
    <name evidence="10" type="ORF">SSLN_LOCUS8785</name>
</gene>
<dbReference type="GO" id="GO:0004525">
    <property type="term" value="F:ribonuclease III activity"/>
    <property type="evidence" value="ECO:0007669"/>
    <property type="project" value="InterPro"/>
</dbReference>
<evidence type="ECO:0000256" key="8">
    <source>
        <dbReference type="SAM" id="MobiDB-lite"/>
    </source>
</evidence>
<evidence type="ECO:0000313" key="10">
    <source>
        <dbReference type="EMBL" id="VDL95170.1"/>
    </source>
</evidence>
<dbReference type="GO" id="GO:0006396">
    <property type="term" value="P:RNA processing"/>
    <property type="evidence" value="ECO:0007669"/>
    <property type="project" value="InterPro"/>
</dbReference>
<dbReference type="Gene3D" id="1.10.1520.10">
    <property type="entry name" value="Ribonuclease III domain"/>
    <property type="match status" value="1"/>
</dbReference>
<keyword evidence="5" id="KW-0687">Ribonucleoprotein</keyword>
<evidence type="ECO:0000313" key="11">
    <source>
        <dbReference type="Proteomes" id="UP000275846"/>
    </source>
</evidence>
<feature type="region of interest" description="Disordered" evidence="8">
    <location>
        <begin position="444"/>
        <end position="468"/>
    </location>
</feature>
<organism evidence="12">
    <name type="scientific">Schistocephalus solidus</name>
    <name type="common">Tapeworm</name>
    <dbReference type="NCBI Taxonomy" id="70667"/>
    <lineage>
        <taxon>Eukaryota</taxon>
        <taxon>Metazoa</taxon>
        <taxon>Spiralia</taxon>
        <taxon>Lophotrochozoa</taxon>
        <taxon>Platyhelminthes</taxon>
        <taxon>Cestoda</taxon>
        <taxon>Eucestoda</taxon>
        <taxon>Diphyllobothriidea</taxon>
        <taxon>Diphyllobothriidae</taxon>
        <taxon>Schistocephalus</taxon>
    </lineage>
</organism>
<dbReference type="OrthoDB" id="444135at2759"/>
<dbReference type="EMBL" id="UYSU01034850">
    <property type="protein sequence ID" value="VDL95170.1"/>
    <property type="molecule type" value="Genomic_DNA"/>
</dbReference>
<protein>
    <recommendedName>
        <fullName evidence="7">Large ribosomal subunit protein mL44</fullName>
    </recommendedName>
</protein>
<dbReference type="SUPFAM" id="SSF69065">
    <property type="entry name" value="RNase III domain-like"/>
    <property type="match status" value="1"/>
</dbReference>
<dbReference type="PROSITE" id="PS50142">
    <property type="entry name" value="RNASE_3_2"/>
    <property type="match status" value="1"/>
</dbReference>
<evidence type="ECO:0000256" key="2">
    <source>
        <dbReference type="ARBA" id="ARBA00022946"/>
    </source>
</evidence>
<dbReference type="GO" id="GO:0005739">
    <property type="term" value="C:mitochondrion"/>
    <property type="evidence" value="ECO:0007669"/>
    <property type="project" value="UniProtKB-SubCell"/>
</dbReference>
<dbReference type="AlphaFoldDB" id="A0A183SX37"/>
<keyword evidence="4" id="KW-0496">Mitochondrion</keyword>
<dbReference type="InterPro" id="IPR000999">
    <property type="entry name" value="RNase_III_dom"/>
</dbReference>
<dbReference type="Pfam" id="PF22892">
    <property type="entry name" value="DSRM_MRPL44"/>
    <property type="match status" value="1"/>
</dbReference>
<comment type="subcellular location">
    <subcellularLocation>
        <location evidence="1">Mitochondrion</location>
    </subcellularLocation>
</comment>
<feature type="domain" description="RNase III" evidence="9">
    <location>
        <begin position="195"/>
        <end position="336"/>
    </location>
</feature>
<dbReference type="GO" id="GO:0005840">
    <property type="term" value="C:ribosome"/>
    <property type="evidence" value="ECO:0007669"/>
    <property type="project" value="UniProtKB-KW"/>
</dbReference>